<evidence type="ECO:0000313" key="3">
    <source>
        <dbReference type="EMBL" id="MFC4267548.1"/>
    </source>
</evidence>
<proteinExistence type="predicted"/>
<gene>
    <name evidence="3" type="ORF">ACFOWD_01415</name>
</gene>
<evidence type="ECO:0000313" key="4">
    <source>
        <dbReference type="Proteomes" id="UP001595826"/>
    </source>
</evidence>
<dbReference type="PANTHER" id="PTHR13847:SF289">
    <property type="entry name" value="GLYCINE OXIDASE"/>
    <property type="match status" value="1"/>
</dbReference>
<dbReference type="Proteomes" id="UP001595826">
    <property type="component" value="Unassembled WGS sequence"/>
</dbReference>
<dbReference type="Pfam" id="PF01266">
    <property type="entry name" value="DAO"/>
    <property type="match status" value="1"/>
</dbReference>
<dbReference type="RefSeq" id="WP_377407505.1">
    <property type="nucleotide sequence ID" value="NZ_JBHSCY010000001.1"/>
</dbReference>
<dbReference type="Gene3D" id="3.50.50.60">
    <property type="entry name" value="FAD/NAD(P)-binding domain"/>
    <property type="match status" value="1"/>
</dbReference>
<dbReference type="Gene3D" id="3.30.9.10">
    <property type="entry name" value="D-Amino Acid Oxidase, subunit A, domain 2"/>
    <property type="match status" value="1"/>
</dbReference>
<evidence type="ECO:0000259" key="2">
    <source>
        <dbReference type="Pfam" id="PF01266"/>
    </source>
</evidence>
<accession>A0ABV8R6C1</accession>
<dbReference type="InterPro" id="IPR036188">
    <property type="entry name" value="FAD/NAD-bd_sf"/>
</dbReference>
<protein>
    <submittedName>
        <fullName evidence="3">NAD(P)/FAD-dependent oxidoreductase</fullName>
        <ecNumber evidence="3">1.-.-.-</ecNumber>
    </submittedName>
</protein>
<dbReference type="EC" id="1.-.-.-" evidence="3"/>
<sequence length="346" mass="39740">MKVDYIIVGLGLAGLAFAEELLANNKSFIVFEDESQTSSLVAGGVYNPVILKRFTPVWNATEQLKVALPHYEKLEQTFETIFDEKFVTKKVFKSIEDQNNWFAAIDKHDIGNYLDDKLDHANYKGVFSEFGFGNVKETGRINTNKLVKVYRDFLLNEQKLRIQKFYYNQLEITENQLIYQDIQATKIVFSEGFGLKHNQFFNHLPLTGVKGETITIYAPELEINFQVKSTVFVLPLGNHYYKVGATFNWSDKTSKPTEEGKQELTEKLKKVIAVQYKITDHTAGVRPTTKDRRPLVGKHSAHKNLFVLNGLGTRGVMIAPTVAKELYNFIEHQQELDKEIDIRRFD</sequence>
<reference evidence="4" key="1">
    <citation type="journal article" date="2019" name="Int. J. Syst. Evol. Microbiol.">
        <title>The Global Catalogue of Microorganisms (GCM) 10K type strain sequencing project: providing services to taxonomists for standard genome sequencing and annotation.</title>
        <authorList>
            <consortium name="The Broad Institute Genomics Platform"/>
            <consortium name="The Broad Institute Genome Sequencing Center for Infectious Disease"/>
            <person name="Wu L."/>
            <person name="Ma J."/>
        </authorList>
    </citation>
    <scope>NUCLEOTIDE SEQUENCE [LARGE SCALE GENOMIC DNA]</scope>
    <source>
        <strain evidence="4">CECT 8655</strain>
    </source>
</reference>
<dbReference type="PANTHER" id="PTHR13847">
    <property type="entry name" value="SARCOSINE DEHYDROGENASE-RELATED"/>
    <property type="match status" value="1"/>
</dbReference>
<organism evidence="3 4">
    <name type="scientific">Polaribacter marinivivus</name>
    <dbReference type="NCBI Taxonomy" id="1524260"/>
    <lineage>
        <taxon>Bacteria</taxon>
        <taxon>Pseudomonadati</taxon>
        <taxon>Bacteroidota</taxon>
        <taxon>Flavobacteriia</taxon>
        <taxon>Flavobacteriales</taxon>
        <taxon>Flavobacteriaceae</taxon>
    </lineage>
</organism>
<evidence type="ECO:0000256" key="1">
    <source>
        <dbReference type="ARBA" id="ARBA00023002"/>
    </source>
</evidence>
<keyword evidence="1 3" id="KW-0560">Oxidoreductase</keyword>
<dbReference type="EMBL" id="JBHSCY010000001">
    <property type="protein sequence ID" value="MFC4267548.1"/>
    <property type="molecule type" value="Genomic_DNA"/>
</dbReference>
<keyword evidence="4" id="KW-1185">Reference proteome</keyword>
<dbReference type="InterPro" id="IPR006076">
    <property type="entry name" value="FAD-dep_OxRdtase"/>
</dbReference>
<comment type="caution">
    <text evidence="3">The sequence shown here is derived from an EMBL/GenBank/DDBJ whole genome shotgun (WGS) entry which is preliminary data.</text>
</comment>
<dbReference type="GO" id="GO:0016491">
    <property type="term" value="F:oxidoreductase activity"/>
    <property type="evidence" value="ECO:0007669"/>
    <property type="project" value="UniProtKB-KW"/>
</dbReference>
<dbReference type="SUPFAM" id="SSF51971">
    <property type="entry name" value="Nucleotide-binding domain"/>
    <property type="match status" value="1"/>
</dbReference>
<name>A0ABV8R6C1_9FLAO</name>
<feature type="domain" description="FAD dependent oxidoreductase" evidence="2">
    <location>
        <begin position="4"/>
        <end position="326"/>
    </location>
</feature>
<dbReference type="SUPFAM" id="SSF54373">
    <property type="entry name" value="FAD-linked reductases, C-terminal domain"/>
    <property type="match status" value="1"/>
</dbReference>